<accession>A0AAV4XM45</accession>
<feature type="transmembrane region" description="Helical" evidence="1">
    <location>
        <begin position="20"/>
        <end position="40"/>
    </location>
</feature>
<proteinExistence type="predicted"/>
<comment type="caution">
    <text evidence="2">The sequence shown here is derived from an EMBL/GenBank/DDBJ whole genome shotgun (WGS) entry which is preliminary data.</text>
</comment>
<name>A0AAV4XM45_CAEEX</name>
<dbReference type="EMBL" id="BPLR01000434">
    <property type="protein sequence ID" value="GIY94803.1"/>
    <property type="molecule type" value="Genomic_DNA"/>
</dbReference>
<reference evidence="2 3" key="1">
    <citation type="submission" date="2021-06" db="EMBL/GenBank/DDBJ databases">
        <title>Caerostris extrusa draft genome.</title>
        <authorList>
            <person name="Kono N."/>
            <person name="Arakawa K."/>
        </authorList>
    </citation>
    <scope>NUCLEOTIDE SEQUENCE [LARGE SCALE GENOMIC DNA]</scope>
</reference>
<evidence type="ECO:0000313" key="3">
    <source>
        <dbReference type="Proteomes" id="UP001054945"/>
    </source>
</evidence>
<protein>
    <submittedName>
        <fullName evidence="2">Uncharacterized protein</fullName>
    </submittedName>
</protein>
<gene>
    <name evidence="2" type="ORF">CEXT_330951</name>
</gene>
<keyword evidence="1" id="KW-0812">Transmembrane</keyword>
<evidence type="ECO:0000256" key="1">
    <source>
        <dbReference type="SAM" id="Phobius"/>
    </source>
</evidence>
<dbReference type="AlphaFoldDB" id="A0AAV4XM45"/>
<keyword evidence="3" id="KW-1185">Reference proteome</keyword>
<keyword evidence="1" id="KW-0472">Membrane</keyword>
<sequence>MIHFTSIANVYKLLTALEGTFATVLAGYLAAGASRVDMFYSSLSHMMTQRGFQISIKRAFPFHNIICKILKFFVPYN</sequence>
<evidence type="ECO:0000313" key="2">
    <source>
        <dbReference type="EMBL" id="GIY94803.1"/>
    </source>
</evidence>
<keyword evidence="1" id="KW-1133">Transmembrane helix</keyword>
<dbReference type="Proteomes" id="UP001054945">
    <property type="component" value="Unassembled WGS sequence"/>
</dbReference>
<organism evidence="2 3">
    <name type="scientific">Caerostris extrusa</name>
    <name type="common">Bark spider</name>
    <name type="synonym">Caerostris bankana</name>
    <dbReference type="NCBI Taxonomy" id="172846"/>
    <lineage>
        <taxon>Eukaryota</taxon>
        <taxon>Metazoa</taxon>
        <taxon>Ecdysozoa</taxon>
        <taxon>Arthropoda</taxon>
        <taxon>Chelicerata</taxon>
        <taxon>Arachnida</taxon>
        <taxon>Araneae</taxon>
        <taxon>Araneomorphae</taxon>
        <taxon>Entelegynae</taxon>
        <taxon>Araneoidea</taxon>
        <taxon>Araneidae</taxon>
        <taxon>Caerostris</taxon>
    </lineage>
</organism>